<reference evidence="2 3" key="1">
    <citation type="submission" date="2019-02" db="EMBL/GenBank/DDBJ databases">
        <title>Deep-cultivation of Planctomycetes and their phenomic and genomic characterization uncovers novel biology.</title>
        <authorList>
            <person name="Wiegand S."/>
            <person name="Jogler M."/>
            <person name="Boedeker C."/>
            <person name="Pinto D."/>
            <person name="Vollmers J."/>
            <person name="Rivas-Marin E."/>
            <person name="Kohn T."/>
            <person name="Peeters S.H."/>
            <person name="Heuer A."/>
            <person name="Rast P."/>
            <person name="Oberbeckmann S."/>
            <person name="Bunk B."/>
            <person name="Jeske O."/>
            <person name="Meyerdierks A."/>
            <person name="Storesund J.E."/>
            <person name="Kallscheuer N."/>
            <person name="Luecker S."/>
            <person name="Lage O.M."/>
            <person name="Pohl T."/>
            <person name="Merkel B.J."/>
            <person name="Hornburger P."/>
            <person name="Mueller R.-W."/>
            <person name="Bruemmer F."/>
            <person name="Labrenz M."/>
            <person name="Spormann A.M."/>
            <person name="Op Den Camp H."/>
            <person name="Overmann J."/>
            <person name="Amann R."/>
            <person name="Jetten M.S.M."/>
            <person name="Mascher T."/>
            <person name="Medema M.H."/>
            <person name="Devos D.P."/>
            <person name="Kaster A.-K."/>
            <person name="Ovreas L."/>
            <person name="Rohde M."/>
            <person name="Galperin M.Y."/>
            <person name="Jogler C."/>
        </authorList>
    </citation>
    <scope>NUCLEOTIDE SEQUENCE [LARGE SCALE GENOMIC DNA]</scope>
    <source>
        <strain evidence="2 3">KOR42</strain>
    </source>
</reference>
<accession>A0A5C5WM55</accession>
<name>A0A5C5WM55_9PLAN</name>
<dbReference type="AlphaFoldDB" id="A0A5C5WM55"/>
<proteinExistence type="predicted"/>
<dbReference type="Proteomes" id="UP000317243">
    <property type="component" value="Unassembled WGS sequence"/>
</dbReference>
<keyword evidence="3" id="KW-1185">Reference proteome</keyword>
<comment type="caution">
    <text evidence="2">The sequence shown here is derived from an EMBL/GenBank/DDBJ whole genome shotgun (WGS) entry which is preliminary data.</text>
</comment>
<feature type="region of interest" description="Disordered" evidence="1">
    <location>
        <begin position="24"/>
        <end position="53"/>
    </location>
</feature>
<dbReference type="RefSeq" id="WP_146510838.1">
    <property type="nucleotide sequence ID" value="NZ_SIHI01000011.1"/>
</dbReference>
<feature type="compositionally biased region" description="Basic and acidic residues" evidence="1">
    <location>
        <begin position="29"/>
        <end position="50"/>
    </location>
</feature>
<dbReference type="EMBL" id="SIHI01000011">
    <property type="protein sequence ID" value="TWT51690.1"/>
    <property type="molecule type" value="Genomic_DNA"/>
</dbReference>
<dbReference type="PROSITE" id="PS51257">
    <property type="entry name" value="PROKAR_LIPOPROTEIN"/>
    <property type="match status" value="1"/>
</dbReference>
<protein>
    <submittedName>
        <fullName evidence="2">Uncharacterized protein</fullName>
    </submittedName>
</protein>
<evidence type="ECO:0000313" key="3">
    <source>
        <dbReference type="Proteomes" id="UP000317243"/>
    </source>
</evidence>
<gene>
    <name evidence="2" type="ORF">KOR42_33760</name>
</gene>
<dbReference type="OrthoDB" id="276591at2"/>
<evidence type="ECO:0000313" key="2">
    <source>
        <dbReference type="EMBL" id="TWT51690.1"/>
    </source>
</evidence>
<organism evidence="2 3">
    <name type="scientific">Thalassoglobus neptunius</name>
    <dbReference type="NCBI Taxonomy" id="1938619"/>
    <lineage>
        <taxon>Bacteria</taxon>
        <taxon>Pseudomonadati</taxon>
        <taxon>Planctomycetota</taxon>
        <taxon>Planctomycetia</taxon>
        <taxon>Planctomycetales</taxon>
        <taxon>Planctomycetaceae</taxon>
        <taxon>Thalassoglobus</taxon>
    </lineage>
</organism>
<sequence>MKFELCKKNGVIFAVMLAISGCAKNSPTETDKSDTTPPHSEHDHGTEGPHHGSLIELGSGHYHAELVHDDQSVTIYILDGKAVNSYPIEATDLTINMKIDGKPEQFSLPAVPDTDDPTGKSSRFEIQDPKLAASLDEDAAEPRLVVTIDGKPYRGVITHSHDDDHDHDHDHH</sequence>
<feature type="region of interest" description="Disordered" evidence="1">
    <location>
        <begin position="106"/>
        <end position="125"/>
    </location>
</feature>
<evidence type="ECO:0000256" key="1">
    <source>
        <dbReference type="SAM" id="MobiDB-lite"/>
    </source>
</evidence>